<evidence type="ECO:0000313" key="3">
    <source>
        <dbReference type="Proteomes" id="UP000193922"/>
    </source>
</evidence>
<dbReference type="GeneID" id="63804249"/>
<feature type="transmembrane region" description="Helical" evidence="1">
    <location>
        <begin position="17"/>
        <end position="38"/>
    </location>
</feature>
<organism evidence="2 3">
    <name type="scientific">Linderina pennispora</name>
    <dbReference type="NCBI Taxonomy" id="61395"/>
    <lineage>
        <taxon>Eukaryota</taxon>
        <taxon>Fungi</taxon>
        <taxon>Fungi incertae sedis</taxon>
        <taxon>Zoopagomycota</taxon>
        <taxon>Kickxellomycotina</taxon>
        <taxon>Kickxellomycetes</taxon>
        <taxon>Kickxellales</taxon>
        <taxon>Kickxellaceae</taxon>
        <taxon>Linderina</taxon>
    </lineage>
</organism>
<gene>
    <name evidence="2" type="ORF">DL89DRAFT_267670</name>
</gene>
<evidence type="ECO:0000256" key="1">
    <source>
        <dbReference type="SAM" id="Phobius"/>
    </source>
</evidence>
<comment type="caution">
    <text evidence="2">The sequence shown here is derived from an EMBL/GenBank/DDBJ whole genome shotgun (WGS) entry which is preliminary data.</text>
</comment>
<feature type="transmembrane region" description="Helical" evidence="1">
    <location>
        <begin position="89"/>
        <end position="112"/>
    </location>
</feature>
<keyword evidence="3" id="KW-1185">Reference proteome</keyword>
<keyword evidence="1" id="KW-1133">Transmembrane helix</keyword>
<evidence type="ECO:0008006" key="4">
    <source>
        <dbReference type="Google" id="ProtNLM"/>
    </source>
</evidence>
<feature type="transmembrane region" description="Helical" evidence="1">
    <location>
        <begin position="203"/>
        <end position="232"/>
    </location>
</feature>
<feature type="transmembrane region" description="Helical" evidence="1">
    <location>
        <begin position="124"/>
        <end position="147"/>
    </location>
</feature>
<dbReference type="OrthoDB" id="5587323at2759"/>
<protein>
    <recommendedName>
        <fullName evidence="4">G-protein coupled receptors family 3 profile domain-containing protein</fullName>
    </recommendedName>
</protein>
<dbReference type="EMBL" id="MCFD01000007">
    <property type="protein sequence ID" value="ORX69449.1"/>
    <property type="molecule type" value="Genomic_DNA"/>
</dbReference>
<accession>A0A1Y1W7C2</accession>
<proteinExistence type="predicted"/>
<keyword evidence="1" id="KW-0812">Transmembrane</keyword>
<sequence>MDGQEVIIQTYSGWDTAVVVFGAAMLAIDLVVMLYIVWNRKYPPIRAKNIPLLVVLFVSLVIWYIGSIATQLDVGNINSFSGSCILFAIWFRVLLGVFLFTFVNVFRLYTYIRIFRYRKPVKGWSYWIPVIIFLVIILAFGLTTTLLHESLGVFLIEGIDVCRYTIRFKEIAFGIVWFGWLAVILSTFLARNINTSFNEYYEMLAVCIITSIAIAYETIIQHILANYILFIWSRTTSALIEVIAGQVTFFILVTTPVYNCLVNREGYQKAFFEKMHNDGMTARYLSSIESSSSTTRVHAMSI</sequence>
<evidence type="ECO:0000313" key="2">
    <source>
        <dbReference type="EMBL" id="ORX69449.1"/>
    </source>
</evidence>
<feature type="transmembrane region" description="Helical" evidence="1">
    <location>
        <begin position="171"/>
        <end position="191"/>
    </location>
</feature>
<name>A0A1Y1W7C2_9FUNG</name>
<dbReference type="Proteomes" id="UP000193922">
    <property type="component" value="Unassembled WGS sequence"/>
</dbReference>
<dbReference type="AlphaFoldDB" id="A0A1Y1W7C2"/>
<keyword evidence="1" id="KW-0472">Membrane</keyword>
<feature type="transmembrane region" description="Helical" evidence="1">
    <location>
        <begin position="50"/>
        <end position="69"/>
    </location>
</feature>
<feature type="transmembrane region" description="Helical" evidence="1">
    <location>
        <begin position="238"/>
        <end position="261"/>
    </location>
</feature>
<dbReference type="RefSeq" id="XP_040743137.1">
    <property type="nucleotide sequence ID" value="XM_040887601.1"/>
</dbReference>
<reference evidence="2 3" key="1">
    <citation type="submission" date="2016-07" db="EMBL/GenBank/DDBJ databases">
        <title>Pervasive Adenine N6-methylation of Active Genes in Fungi.</title>
        <authorList>
            <consortium name="DOE Joint Genome Institute"/>
            <person name="Mondo S.J."/>
            <person name="Dannebaum R.O."/>
            <person name="Kuo R.C."/>
            <person name="Labutti K."/>
            <person name="Haridas S."/>
            <person name="Kuo A."/>
            <person name="Salamov A."/>
            <person name="Ahrendt S.R."/>
            <person name="Lipzen A."/>
            <person name="Sullivan W."/>
            <person name="Andreopoulos W.B."/>
            <person name="Clum A."/>
            <person name="Lindquist E."/>
            <person name="Daum C."/>
            <person name="Ramamoorthy G.K."/>
            <person name="Gryganskyi A."/>
            <person name="Culley D."/>
            <person name="Magnuson J.K."/>
            <person name="James T.Y."/>
            <person name="O'Malley M.A."/>
            <person name="Stajich J.E."/>
            <person name="Spatafora J.W."/>
            <person name="Visel A."/>
            <person name="Grigoriev I.V."/>
        </authorList>
    </citation>
    <scope>NUCLEOTIDE SEQUENCE [LARGE SCALE GENOMIC DNA]</scope>
    <source>
        <strain evidence="2 3">ATCC 12442</strain>
    </source>
</reference>